<feature type="domain" description="Erythromycin biosynthesis protein CIII-like C-terminal" evidence="2">
    <location>
        <begin position="188"/>
        <end position="325"/>
    </location>
</feature>
<sequence>MRILLTVPSSRARLHRLAPLGWALRTAGHQVQVAGRPSFTDSITLTGLVAVPVGDGGTDDGGQEHHRLDRRSDTDALLDYFSLWRPDLVVWDSLAPAGAEAAQARGVAAVRMLGPLADRSEGDGLPGRTLDSLPPSLRTAGEPEDLAVRFLPYAGSAVLPAWLRRKPRRRRIHATLGDFASGTTVTALFDAMGGSDAEFLCELADDRIPAGTRLPGNVRLYQDAPRDAVLASCAAAVHDGGAEVTMSALAAGLPQLILTDGTTPTGLAPRVAGEGGAILADPAALRTEAIGRLLDDPEPRAGATRLRDEVAAMPGPREVVPLLAAVAGQR</sequence>
<evidence type="ECO:0000256" key="1">
    <source>
        <dbReference type="ARBA" id="ARBA00022679"/>
    </source>
</evidence>
<keyword evidence="6" id="KW-1185">Reference proteome</keyword>
<organism evidence="4">
    <name type="scientific">Streptomyces filamentosus</name>
    <name type="common">Streptomyces roseosporus</name>
    <dbReference type="NCBI Taxonomy" id="67294"/>
    <lineage>
        <taxon>Bacteria</taxon>
        <taxon>Bacillati</taxon>
        <taxon>Actinomycetota</taxon>
        <taxon>Actinomycetes</taxon>
        <taxon>Kitasatosporales</taxon>
        <taxon>Streptomycetaceae</taxon>
        <taxon>Streptomyces</taxon>
    </lineage>
</organism>
<dbReference type="RefSeq" id="WP_006128139.1">
    <property type="nucleotide sequence ID" value="NZ_CP098609.1"/>
</dbReference>
<keyword evidence="1 4" id="KW-0808">Transferase</keyword>
<accession>A0A2U9I6G1</accession>
<dbReference type="EMBL" id="CP098609">
    <property type="protein sequence ID" value="USC46490.1"/>
    <property type="molecule type" value="Genomic_DNA"/>
</dbReference>
<reference evidence="5" key="2">
    <citation type="submission" date="2021-08" db="EMBL/GenBank/DDBJ databases">
        <title>DNA methylation of m4C regulates biosynthesis of daptomycin in Streptomyces roseosporus L30.</title>
        <authorList>
            <person name="Fang J.-L."/>
        </authorList>
    </citation>
    <scope>NUCLEOTIDE SEQUENCE</scope>
    <source>
        <strain evidence="5">L30</strain>
    </source>
</reference>
<evidence type="ECO:0000313" key="4">
    <source>
        <dbReference type="EMBL" id="AWR88419.1"/>
    </source>
</evidence>
<name>A0A2U9I6G1_STRFL</name>
<dbReference type="Pfam" id="PF06722">
    <property type="entry name" value="EryCIII-like_C"/>
    <property type="match status" value="1"/>
</dbReference>
<gene>
    <name evidence="5" type="ORF">K7395_06910</name>
</gene>
<dbReference type="EMBL" id="MH101993">
    <property type="protein sequence ID" value="AWR88419.1"/>
    <property type="molecule type" value="Genomic_DNA"/>
</dbReference>
<feature type="domain" description="Erythromycin biosynthesis protein CIII-like N-terminal" evidence="3">
    <location>
        <begin position="129"/>
        <end position="177"/>
    </location>
</feature>
<reference evidence="4" key="1">
    <citation type="journal article" date="2018" name="ChemBioChem">
        <title>Auroramycin, a potent antibiotic from Streptomyces roseosporus by CRISPR-Cas9 activation.</title>
        <authorList>
            <person name="Zhao H."/>
            <person name="Lim Y.H."/>
            <person name="Wong F.T."/>
            <person name="Yeo W.L."/>
            <person name="Ching K.C."/>
            <person name="Lim Y.W."/>
            <person name="Heng E."/>
            <person name="Chen S."/>
            <person name="Tsai D.J."/>
            <person name="Lauderdale T.L."/>
            <person name="Shia K.S."/>
            <person name="Ho Y.S."/>
            <person name="Hoon S."/>
            <person name="Ang E.L."/>
            <person name="Zhang M.M."/>
        </authorList>
    </citation>
    <scope>NUCLEOTIDE SEQUENCE</scope>
    <source>
        <strain evidence="4">NRRL 15998</strain>
    </source>
</reference>
<dbReference type="InterPro" id="IPR048284">
    <property type="entry name" value="EryCIII-like_N"/>
</dbReference>
<dbReference type="Gene3D" id="3.40.50.2000">
    <property type="entry name" value="Glycogen Phosphorylase B"/>
    <property type="match status" value="3"/>
</dbReference>
<evidence type="ECO:0000259" key="2">
    <source>
        <dbReference type="Pfam" id="PF06722"/>
    </source>
</evidence>
<dbReference type="SUPFAM" id="SSF53756">
    <property type="entry name" value="UDP-Glycosyltransferase/glycogen phosphorylase"/>
    <property type="match status" value="1"/>
</dbReference>
<dbReference type="Proteomes" id="UP001056079">
    <property type="component" value="Chromosome"/>
</dbReference>
<feature type="domain" description="Erythromycin biosynthesis protein CIII-like N-terminal" evidence="3">
    <location>
        <begin position="22"/>
        <end position="56"/>
    </location>
</feature>
<evidence type="ECO:0000259" key="3">
    <source>
        <dbReference type="Pfam" id="PF21036"/>
    </source>
</evidence>
<proteinExistence type="predicted"/>
<evidence type="ECO:0000313" key="6">
    <source>
        <dbReference type="Proteomes" id="UP001056079"/>
    </source>
</evidence>
<dbReference type="InterPro" id="IPR010610">
    <property type="entry name" value="EryCIII-like_C"/>
</dbReference>
<dbReference type="Pfam" id="PF21036">
    <property type="entry name" value="EryCIII-like_N"/>
    <property type="match status" value="2"/>
</dbReference>
<dbReference type="GO" id="GO:0016757">
    <property type="term" value="F:glycosyltransferase activity"/>
    <property type="evidence" value="ECO:0007669"/>
    <property type="project" value="UniProtKB-ARBA"/>
</dbReference>
<protein>
    <submittedName>
        <fullName evidence="5">DUF1205 domain-containing protein</fullName>
    </submittedName>
    <submittedName>
        <fullName evidence="4">Putative glycosyltransferase, MGT family</fullName>
    </submittedName>
</protein>
<dbReference type="AlphaFoldDB" id="A0A2U9I6G1"/>
<evidence type="ECO:0000313" key="5">
    <source>
        <dbReference type="EMBL" id="USC46490.1"/>
    </source>
</evidence>